<dbReference type="InterPro" id="IPR005135">
    <property type="entry name" value="Endo/exonuclease/phosphatase"/>
</dbReference>
<accession>A0A926Q2G1</accession>
<organism evidence="2 3">
    <name type="scientific">Sinomicrobium weinanense</name>
    <dbReference type="NCBI Taxonomy" id="2842200"/>
    <lineage>
        <taxon>Bacteria</taxon>
        <taxon>Pseudomonadati</taxon>
        <taxon>Bacteroidota</taxon>
        <taxon>Flavobacteriia</taxon>
        <taxon>Flavobacteriales</taxon>
        <taxon>Flavobacteriaceae</taxon>
        <taxon>Sinomicrobium</taxon>
    </lineage>
</organism>
<dbReference type="RefSeq" id="WP_187963792.1">
    <property type="nucleotide sequence ID" value="NZ_JACVDC010000002.1"/>
</dbReference>
<evidence type="ECO:0000259" key="1">
    <source>
        <dbReference type="Pfam" id="PF19580"/>
    </source>
</evidence>
<comment type="caution">
    <text evidence="2">The sequence shown here is derived from an EMBL/GenBank/DDBJ whole genome shotgun (WGS) entry which is preliminary data.</text>
</comment>
<dbReference type="InterPro" id="IPR036691">
    <property type="entry name" value="Endo/exonu/phosph_ase_sf"/>
</dbReference>
<dbReference type="PANTHER" id="PTHR42834:SF1">
    <property type="entry name" value="ENDONUCLEASE_EXONUCLEASE_PHOSPHATASE FAMILY PROTEIN (AFU_ORTHOLOGUE AFUA_3G09210)"/>
    <property type="match status" value="1"/>
</dbReference>
<protein>
    <submittedName>
        <fullName evidence="2">Endonuclease</fullName>
    </submittedName>
</protein>
<dbReference type="Proteomes" id="UP000653730">
    <property type="component" value="Unassembled WGS sequence"/>
</dbReference>
<dbReference type="SUPFAM" id="SSF56219">
    <property type="entry name" value="DNase I-like"/>
    <property type="match status" value="1"/>
</dbReference>
<reference evidence="2 3" key="1">
    <citation type="submission" date="2020-09" db="EMBL/GenBank/DDBJ databases">
        <title>Sinomicrobium weinanense sp. nov., a halophilic bacteria isolated from saline-alkali soil.</title>
        <authorList>
            <person name="Wu P."/>
            <person name="Ren H."/>
            <person name="Mei Y."/>
            <person name="Liang Y."/>
            <person name="Chen Z."/>
        </authorList>
    </citation>
    <scope>NUCLEOTIDE SEQUENCE [LARGE SCALE GENOMIC DNA]</scope>
    <source>
        <strain evidence="2 3">FJxs</strain>
    </source>
</reference>
<dbReference type="Gene3D" id="3.60.10.10">
    <property type="entry name" value="Endonuclease/exonuclease/phosphatase"/>
    <property type="match status" value="1"/>
</dbReference>
<keyword evidence="2" id="KW-0255">Endonuclease</keyword>
<feature type="domain" description="Endonuclease/exonuclease/phosphatase" evidence="1">
    <location>
        <begin position="13"/>
        <end position="318"/>
    </location>
</feature>
<dbReference type="PANTHER" id="PTHR42834">
    <property type="entry name" value="ENDONUCLEASE/EXONUCLEASE/PHOSPHATASE FAMILY PROTEIN (AFU_ORTHOLOGUE AFUA_3G09210)"/>
    <property type="match status" value="1"/>
</dbReference>
<sequence>MFFKKKSATNLYTVGFYNIENLFDLRNDPDTLDDDFTPEGALHWTKKRYRKKLYKLGKAISGIGYKTSQRAPVLIGLAEVENKQVVEALLESRHLKNKGYDLVHYDSPDERGIDTALIYQPRHFKVVSSEAVPLLIDNTNGQRDYTRDILHVTGLLNDQRIHLLVNHWPSRRDGEEDTAYKRIAAAGLVHEIMDRVRQEEEAPTFIIMGDFNDNPFSKSIKEHLLSPDLYNPMEKLHTHDRGSANYNFKWNLFDQILFSRDFFEEKKGTHSFAHADVFDKRFLKEWSGRFKGTPFRTYAGRRYFGGYSDHFPVYIQLKLNV</sequence>
<keyword evidence="3" id="KW-1185">Reference proteome</keyword>
<dbReference type="EMBL" id="JACVDC010000002">
    <property type="protein sequence ID" value="MBC9794635.1"/>
    <property type="molecule type" value="Genomic_DNA"/>
</dbReference>
<dbReference type="Pfam" id="PF19580">
    <property type="entry name" value="Exo_endo_phos_3"/>
    <property type="match status" value="1"/>
</dbReference>
<dbReference type="GO" id="GO:0004519">
    <property type="term" value="F:endonuclease activity"/>
    <property type="evidence" value="ECO:0007669"/>
    <property type="project" value="UniProtKB-KW"/>
</dbReference>
<proteinExistence type="predicted"/>
<keyword evidence="2" id="KW-0540">Nuclease</keyword>
<name>A0A926Q2G1_9FLAO</name>
<keyword evidence="2" id="KW-0378">Hydrolase</keyword>
<gene>
    <name evidence="2" type="ORF">IBL28_01540</name>
</gene>
<dbReference type="AlphaFoldDB" id="A0A926Q2G1"/>
<evidence type="ECO:0000313" key="3">
    <source>
        <dbReference type="Proteomes" id="UP000653730"/>
    </source>
</evidence>
<evidence type="ECO:0000313" key="2">
    <source>
        <dbReference type="EMBL" id="MBC9794635.1"/>
    </source>
</evidence>